<feature type="domain" description="DUF403" evidence="1">
    <location>
        <begin position="1"/>
        <end position="306"/>
    </location>
</feature>
<organism evidence="2 3">
    <name type="scientific">Nocardioides silvaticus</name>
    <dbReference type="NCBI Taxonomy" id="2201891"/>
    <lineage>
        <taxon>Bacteria</taxon>
        <taxon>Bacillati</taxon>
        <taxon>Actinomycetota</taxon>
        <taxon>Actinomycetes</taxon>
        <taxon>Propionibacteriales</taxon>
        <taxon>Nocardioidaceae</taxon>
        <taxon>Nocardioides</taxon>
    </lineage>
</organism>
<sequence length="319" mass="35599">MLSRIAESMFWIGRYVERAEDTARILDVQTQLLLEDGNIDEAQTCRDLLLIMGIEPEDAADRLGIDIDQRVGIEQVLRLLAYDMASPSSIAAAVGAARESARRAREILSVPLWEVINTTYLSIPSGRFGGLRPPYAFQWVRERAALINGTADATMTRDEGWHFLMLGRCIERADMTSRLVAATSLSSGGTEQWVSTLRACGAYEAFLRTNRGRETARAAAEFLLLDRVFPRSVIFALNRAEQCLDEMEPGSTRTGFRDEAHRLLGRTRAELEYRSFTDVLLDLPEEMETLQGTCAAATDAISRKYFAGAEAMSWKGVMQ</sequence>
<dbReference type="Pfam" id="PF04168">
    <property type="entry name" value="Alpha-E"/>
    <property type="match status" value="1"/>
</dbReference>
<dbReference type="PANTHER" id="PTHR34595:SF7">
    <property type="entry name" value="SLL1039 PROTEIN"/>
    <property type="match status" value="1"/>
</dbReference>
<evidence type="ECO:0000313" key="3">
    <source>
        <dbReference type="Proteomes" id="UP000245507"/>
    </source>
</evidence>
<keyword evidence="3" id="KW-1185">Reference proteome</keyword>
<name>A0A316TC26_9ACTN</name>
<comment type="caution">
    <text evidence="2">The sequence shown here is derived from an EMBL/GenBank/DDBJ whole genome shotgun (WGS) entry which is preliminary data.</text>
</comment>
<accession>A0A316TC26</accession>
<gene>
    <name evidence="2" type="ORF">DJ010_20550</name>
</gene>
<dbReference type="InterPro" id="IPR051680">
    <property type="entry name" value="ATP-dep_Glu-Cys_Ligase-2"/>
</dbReference>
<protein>
    <recommendedName>
        <fullName evidence="1">DUF403 domain-containing protein</fullName>
    </recommendedName>
</protein>
<evidence type="ECO:0000259" key="1">
    <source>
        <dbReference type="Pfam" id="PF04168"/>
    </source>
</evidence>
<dbReference type="RefSeq" id="WP_109697376.1">
    <property type="nucleotide sequence ID" value="NZ_QGDD01000012.1"/>
</dbReference>
<dbReference type="OrthoDB" id="9803532at2"/>
<dbReference type="PANTHER" id="PTHR34595">
    <property type="entry name" value="BLR5612 PROTEIN"/>
    <property type="match status" value="1"/>
</dbReference>
<evidence type="ECO:0000313" key="2">
    <source>
        <dbReference type="EMBL" id="PWN01061.1"/>
    </source>
</evidence>
<reference evidence="2 3" key="1">
    <citation type="submission" date="2018-05" db="EMBL/GenBank/DDBJ databases">
        <title>Nocardioides silvaticus genome.</title>
        <authorList>
            <person name="Li C."/>
            <person name="Wang G."/>
        </authorList>
    </citation>
    <scope>NUCLEOTIDE SEQUENCE [LARGE SCALE GENOMIC DNA]</scope>
    <source>
        <strain evidence="2 3">CCTCC AB 2018079</strain>
    </source>
</reference>
<dbReference type="AlphaFoldDB" id="A0A316TC26"/>
<dbReference type="Proteomes" id="UP000245507">
    <property type="component" value="Unassembled WGS sequence"/>
</dbReference>
<dbReference type="EMBL" id="QGDD01000012">
    <property type="protein sequence ID" value="PWN01061.1"/>
    <property type="molecule type" value="Genomic_DNA"/>
</dbReference>
<dbReference type="InterPro" id="IPR007296">
    <property type="entry name" value="DUF403"/>
</dbReference>
<proteinExistence type="predicted"/>